<evidence type="ECO:0000259" key="4">
    <source>
        <dbReference type="Pfam" id="PF01593"/>
    </source>
</evidence>
<reference evidence="5" key="1">
    <citation type="submission" date="2024-02" db="EMBL/GenBank/DDBJ databases">
        <authorList>
            <consortium name="ELIXIR-Norway"/>
            <consortium name="Elixir Norway"/>
        </authorList>
    </citation>
    <scope>NUCLEOTIDE SEQUENCE</scope>
</reference>
<proteinExistence type="predicted"/>
<dbReference type="InterPro" id="IPR002937">
    <property type="entry name" value="Amino_oxidase"/>
</dbReference>
<evidence type="ECO:0000313" key="5">
    <source>
        <dbReference type="EMBL" id="CAK9222883.1"/>
    </source>
</evidence>
<keyword evidence="6" id="KW-1185">Reference proteome</keyword>
<evidence type="ECO:0000256" key="3">
    <source>
        <dbReference type="ARBA" id="ARBA00023002"/>
    </source>
</evidence>
<keyword evidence="2" id="KW-0125">Carotenoid biosynthesis</keyword>
<comment type="pathway">
    <text evidence="1">Carotenoid biosynthesis.</text>
</comment>
<dbReference type="Gene3D" id="3.50.50.60">
    <property type="entry name" value="FAD/NAD(P)-binding domain"/>
    <property type="match status" value="2"/>
</dbReference>
<dbReference type="InterPro" id="IPR014105">
    <property type="entry name" value="Carotenoid/retinoid_OxRdtase"/>
</dbReference>
<evidence type="ECO:0000313" key="6">
    <source>
        <dbReference type="Proteomes" id="UP001497512"/>
    </source>
</evidence>
<feature type="domain" description="Amine oxidase" evidence="4">
    <location>
        <begin position="115"/>
        <end position="598"/>
    </location>
</feature>
<dbReference type="Proteomes" id="UP001497512">
    <property type="component" value="Chromosome 4"/>
</dbReference>
<dbReference type="NCBIfam" id="TIGR02734">
    <property type="entry name" value="crtI_fam"/>
    <property type="match status" value="1"/>
</dbReference>
<dbReference type="Pfam" id="PF01593">
    <property type="entry name" value="Amino_oxidase"/>
    <property type="match status" value="1"/>
</dbReference>
<sequence>MATNPSQLCHYCIPLRYSGTLKVSSKVCSLGCSLVPRLRLGSLLGNDLVRVPSPLFVSTSFARVSSVMRMGNPSVCIPAAPSSMDTELSPLGFSGDEEQCDRPGLKVIVVGAGVGGLALGGRLAKQGFNVHILEKNDGIGGRMQSLVVHEKDMSFRFDTGPSLLLLPQQYRDAFAAIGETLDDYVTLKRVEPAAYRVFFGEKEGPASLDLLYDVQAMCTQLEKVEVGASAAFLCFLSRAKEALDKGTENFIARDFRTFWDYANVPRLLPLLKQLSPFELLGQHHGRMQKYFRSPKLQALFTFQDLYVGLSPYNAPGVFSLLAATELIDGVWYPVGGFGKVGEALAQVAQKAGAEIHTNVTVASIDHKAGKASGVTLEDGTFMGADIVVANADLPYAYNNLIHGTGMTSFILPMQQFCYHLPGNRHIAGVIAYNWALDKRLKVLRHHNVFLSDFYEESWNRATDPSSLVEQPNFYVHVPAHTDQSAAPADRDAITVLLPVSNMGEGYNGGFASCDKQMVDAGRVAILERLKNSGVGDLAPHILREVIYSPPTWQKMYNLQYGAAFGLSHDLLQLAYFRPDVAHPSIRGLYFVGASTRPGNGVPLVLMGAKITGNRIIEDHHHGALSSSTI</sequence>
<name>A0ABP0UN82_9BRYO</name>
<dbReference type="SUPFAM" id="SSF51905">
    <property type="entry name" value="FAD/NAD(P)-binding domain"/>
    <property type="match status" value="1"/>
</dbReference>
<dbReference type="InterPro" id="IPR036188">
    <property type="entry name" value="FAD/NAD-bd_sf"/>
</dbReference>
<gene>
    <name evidence="5" type="ORF">CSSPTR1EN2_LOCUS16502</name>
</gene>
<organism evidence="5 6">
    <name type="scientific">Sphagnum troendelagicum</name>
    <dbReference type="NCBI Taxonomy" id="128251"/>
    <lineage>
        <taxon>Eukaryota</taxon>
        <taxon>Viridiplantae</taxon>
        <taxon>Streptophyta</taxon>
        <taxon>Embryophyta</taxon>
        <taxon>Bryophyta</taxon>
        <taxon>Sphagnophytina</taxon>
        <taxon>Sphagnopsida</taxon>
        <taxon>Sphagnales</taxon>
        <taxon>Sphagnaceae</taxon>
        <taxon>Sphagnum</taxon>
    </lineage>
</organism>
<dbReference type="PANTHER" id="PTHR43734:SF1">
    <property type="entry name" value="PHYTOENE DESATURASE"/>
    <property type="match status" value="1"/>
</dbReference>
<accession>A0ABP0UN82</accession>
<dbReference type="PANTHER" id="PTHR43734">
    <property type="entry name" value="PHYTOENE DESATURASE"/>
    <property type="match status" value="1"/>
</dbReference>
<protein>
    <recommendedName>
        <fullName evidence="4">Amine oxidase domain-containing protein</fullName>
    </recommendedName>
</protein>
<keyword evidence="3" id="KW-0560">Oxidoreductase</keyword>
<evidence type="ECO:0000256" key="2">
    <source>
        <dbReference type="ARBA" id="ARBA00022746"/>
    </source>
</evidence>
<evidence type="ECO:0000256" key="1">
    <source>
        <dbReference type="ARBA" id="ARBA00004829"/>
    </source>
</evidence>
<dbReference type="EMBL" id="OZ019896">
    <property type="protein sequence ID" value="CAK9222883.1"/>
    <property type="molecule type" value="Genomic_DNA"/>
</dbReference>